<protein>
    <submittedName>
        <fullName evidence="2">10681_t:CDS:1</fullName>
    </submittedName>
</protein>
<feature type="region of interest" description="Disordered" evidence="1">
    <location>
        <begin position="1"/>
        <end position="39"/>
    </location>
</feature>
<gene>
    <name evidence="2" type="ORF">DEBURN_LOCUS4119</name>
</gene>
<evidence type="ECO:0000256" key="1">
    <source>
        <dbReference type="SAM" id="MobiDB-lite"/>
    </source>
</evidence>
<accession>A0A9N8WK50</accession>
<comment type="caution">
    <text evidence="2">The sequence shown here is derived from an EMBL/GenBank/DDBJ whole genome shotgun (WGS) entry which is preliminary data.</text>
</comment>
<keyword evidence="3" id="KW-1185">Reference proteome</keyword>
<sequence length="103" mass="11542">MAEIISDTELGNSQKNIKNSEPSVPNISRETSNSNLIEASSSNLTRKIDTIVIIVHDKSYKAAKDSSTSILRSHIIREHKYLNQEVSTSRPLDKFIKSKKTLT</sequence>
<evidence type="ECO:0000313" key="2">
    <source>
        <dbReference type="EMBL" id="CAG8489981.1"/>
    </source>
</evidence>
<evidence type="ECO:0000313" key="3">
    <source>
        <dbReference type="Proteomes" id="UP000789706"/>
    </source>
</evidence>
<organism evidence="2 3">
    <name type="scientific">Diversispora eburnea</name>
    <dbReference type="NCBI Taxonomy" id="1213867"/>
    <lineage>
        <taxon>Eukaryota</taxon>
        <taxon>Fungi</taxon>
        <taxon>Fungi incertae sedis</taxon>
        <taxon>Mucoromycota</taxon>
        <taxon>Glomeromycotina</taxon>
        <taxon>Glomeromycetes</taxon>
        <taxon>Diversisporales</taxon>
        <taxon>Diversisporaceae</taxon>
        <taxon>Diversispora</taxon>
    </lineage>
</organism>
<name>A0A9N8WK50_9GLOM</name>
<feature type="non-terminal residue" evidence="2">
    <location>
        <position position="1"/>
    </location>
</feature>
<dbReference type="EMBL" id="CAJVPK010000292">
    <property type="protein sequence ID" value="CAG8489981.1"/>
    <property type="molecule type" value="Genomic_DNA"/>
</dbReference>
<proteinExistence type="predicted"/>
<dbReference type="Proteomes" id="UP000789706">
    <property type="component" value="Unassembled WGS sequence"/>
</dbReference>
<reference evidence="2" key="1">
    <citation type="submission" date="2021-06" db="EMBL/GenBank/DDBJ databases">
        <authorList>
            <person name="Kallberg Y."/>
            <person name="Tangrot J."/>
            <person name="Rosling A."/>
        </authorList>
    </citation>
    <scope>NUCLEOTIDE SEQUENCE</scope>
    <source>
        <strain evidence="2">AZ414A</strain>
    </source>
</reference>
<dbReference type="AlphaFoldDB" id="A0A9N8WK50"/>
<feature type="compositionally biased region" description="Polar residues" evidence="1">
    <location>
        <begin position="9"/>
        <end position="39"/>
    </location>
</feature>